<protein>
    <submittedName>
        <fullName evidence="2">Uncharacterized protein</fullName>
    </submittedName>
</protein>
<gene>
    <name evidence="2" type="ORF">BJF93_05535</name>
</gene>
<sequence>MHRSILFALSLSFALPAAAEDGRLKAADIKEKIVGRTIYLAAPMGGEFPLNYRTNGEVDGDGQALGIGKLVKPSDSGKWWIADDRLCQQFKTWYDGNSMCFVLSDAGPNKVKWVRNNGETGIARIGN</sequence>
<reference evidence="2 3" key="1">
    <citation type="submission" date="2016-09" db="EMBL/GenBank/DDBJ databases">
        <title>Rhizobium sp. nov., a novel species isolated from the rice rhizosphere.</title>
        <authorList>
            <person name="Zhao J."/>
            <person name="Zhang X."/>
        </authorList>
    </citation>
    <scope>NUCLEOTIDE SEQUENCE [LARGE SCALE GENOMIC DNA]</scope>
    <source>
        <strain evidence="2 3">1.7048</strain>
    </source>
</reference>
<evidence type="ECO:0000313" key="2">
    <source>
        <dbReference type="EMBL" id="OLP58096.1"/>
    </source>
</evidence>
<dbReference type="AlphaFoldDB" id="A0A1Q9ARV3"/>
<feature type="chain" id="PRO_5010221580" evidence="1">
    <location>
        <begin position="20"/>
        <end position="127"/>
    </location>
</feature>
<dbReference type="EMBL" id="MKIP01000058">
    <property type="protein sequence ID" value="OLP58096.1"/>
    <property type="molecule type" value="Genomic_DNA"/>
</dbReference>
<organism evidence="2 3">
    <name type="scientific">Xaviernesmea oryzae</name>
    <dbReference type="NCBI Taxonomy" id="464029"/>
    <lineage>
        <taxon>Bacteria</taxon>
        <taxon>Pseudomonadati</taxon>
        <taxon>Pseudomonadota</taxon>
        <taxon>Alphaproteobacteria</taxon>
        <taxon>Hyphomicrobiales</taxon>
        <taxon>Rhizobiaceae</taxon>
        <taxon>Rhizobium/Agrobacterium group</taxon>
        <taxon>Xaviernesmea</taxon>
    </lineage>
</organism>
<dbReference type="OrthoDB" id="8081243at2"/>
<keyword evidence="3" id="KW-1185">Reference proteome</keyword>
<comment type="caution">
    <text evidence="2">The sequence shown here is derived from an EMBL/GenBank/DDBJ whole genome shotgun (WGS) entry which is preliminary data.</text>
</comment>
<evidence type="ECO:0000313" key="3">
    <source>
        <dbReference type="Proteomes" id="UP000186364"/>
    </source>
</evidence>
<accession>A0A1Q9ARV3</accession>
<proteinExistence type="predicted"/>
<name>A0A1Q9ARV3_9HYPH</name>
<evidence type="ECO:0000256" key="1">
    <source>
        <dbReference type="SAM" id="SignalP"/>
    </source>
</evidence>
<dbReference type="Proteomes" id="UP000186364">
    <property type="component" value="Unassembled WGS sequence"/>
</dbReference>
<feature type="signal peptide" evidence="1">
    <location>
        <begin position="1"/>
        <end position="19"/>
    </location>
</feature>
<dbReference type="RefSeq" id="WP_075629304.1">
    <property type="nucleotide sequence ID" value="NZ_FOAM01000013.1"/>
</dbReference>
<keyword evidence="1" id="KW-0732">Signal</keyword>